<proteinExistence type="predicted"/>
<protein>
    <submittedName>
        <fullName evidence="1">Uncharacterized protein</fullName>
    </submittedName>
</protein>
<gene>
    <name evidence="1" type="ORF">PSON_ATCC_30995.1.T2530003</name>
</gene>
<organism evidence="1 2">
    <name type="scientific">Paramecium sonneborni</name>
    <dbReference type="NCBI Taxonomy" id="65129"/>
    <lineage>
        <taxon>Eukaryota</taxon>
        <taxon>Sar</taxon>
        <taxon>Alveolata</taxon>
        <taxon>Ciliophora</taxon>
        <taxon>Intramacronucleata</taxon>
        <taxon>Oligohymenophorea</taxon>
        <taxon>Peniculida</taxon>
        <taxon>Parameciidae</taxon>
        <taxon>Paramecium</taxon>
    </lineage>
</organism>
<dbReference type="GO" id="GO:0097361">
    <property type="term" value="C:cytosolic [4Fe-4S] assembly targeting complex"/>
    <property type="evidence" value="ECO:0007669"/>
    <property type="project" value="TreeGrafter"/>
</dbReference>
<evidence type="ECO:0000313" key="1">
    <source>
        <dbReference type="EMBL" id="CAD8129955.1"/>
    </source>
</evidence>
<dbReference type="Proteomes" id="UP000692954">
    <property type="component" value="Unassembled WGS sequence"/>
</dbReference>
<evidence type="ECO:0000313" key="2">
    <source>
        <dbReference type="Proteomes" id="UP000692954"/>
    </source>
</evidence>
<dbReference type="AlphaFoldDB" id="A0A8S1RSF8"/>
<dbReference type="PANTHER" id="PTHR19920:SF0">
    <property type="entry name" value="CYTOSOLIC IRON-SULFUR PROTEIN ASSEMBLY PROTEIN CIAO1-RELATED"/>
    <property type="match status" value="1"/>
</dbReference>
<keyword evidence="2" id="KW-1185">Reference proteome</keyword>
<dbReference type="GO" id="GO:0016226">
    <property type="term" value="P:iron-sulfur cluster assembly"/>
    <property type="evidence" value="ECO:0007669"/>
    <property type="project" value="TreeGrafter"/>
</dbReference>
<sequence>MRNTNNFLSGSSDKLIIICDRIVIVGQKKWTVRQKIKVDQYGFRLCFINNNQFTFQPYCYEQMQIYQIDSNTKQYRKTKSIAVKCGSNDDSFFFPQQYLKSKCLLVNKNGNNVNLMRMKENNDFIIEQSIEFGHSDIYRQLSQDGEYLIT</sequence>
<dbReference type="PANTHER" id="PTHR19920">
    <property type="entry name" value="WD40 PROTEIN CIAO1"/>
    <property type="match status" value="1"/>
</dbReference>
<reference evidence="1" key="1">
    <citation type="submission" date="2021-01" db="EMBL/GenBank/DDBJ databases">
        <authorList>
            <consortium name="Genoscope - CEA"/>
            <person name="William W."/>
        </authorList>
    </citation>
    <scope>NUCLEOTIDE SEQUENCE</scope>
</reference>
<comment type="caution">
    <text evidence="1">The sequence shown here is derived from an EMBL/GenBank/DDBJ whole genome shotgun (WGS) entry which is preliminary data.</text>
</comment>
<dbReference type="EMBL" id="CAJJDN010000253">
    <property type="protein sequence ID" value="CAD8129955.1"/>
    <property type="molecule type" value="Genomic_DNA"/>
</dbReference>
<accession>A0A8S1RSF8</accession>
<name>A0A8S1RSF8_9CILI</name>